<keyword evidence="1" id="KW-0732">Signal</keyword>
<comment type="caution">
    <text evidence="2">The sequence shown here is derived from an EMBL/GenBank/DDBJ whole genome shotgun (WGS) entry which is preliminary data.</text>
</comment>
<protein>
    <submittedName>
        <fullName evidence="2">Uncharacterized protein</fullName>
    </submittedName>
</protein>
<dbReference type="InterPro" id="IPR040310">
    <property type="entry name" value="DDB_G0292248"/>
</dbReference>
<dbReference type="EMBL" id="LODT01000031">
    <property type="protein sequence ID" value="KYQ92263.1"/>
    <property type="molecule type" value="Genomic_DNA"/>
</dbReference>
<feature type="chain" id="PRO_5007593178" evidence="1">
    <location>
        <begin position="20"/>
        <end position="220"/>
    </location>
</feature>
<gene>
    <name evidence="2" type="ORF">DLAC_07111</name>
</gene>
<name>A0A151ZE79_TIELA</name>
<dbReference type="Proteomes" id="UP000076078">
    <property type="component" value="Unassembled WGS sequence"/>
</dbReference>
<evidence type="ECO:0000313" key="3">
    <source>
        <dbReference type="Proteomes" id="UP000076078"/>
    </source>
</evidence>
<dbReference type="PANTHER" id="PTHR31648">
    <property type="entry name" value="TRANSMEMBRANE PROTEIN-RELATED"/>
    <property type="match status" value="1"/>
</dbReference>
<dbReference type="OrthoDB" id="19902at2759"/>
<organism evidence="2 3">
    <name type="scientific">Tieghemostelium lacteum</name>
    <name type="common">Slime mold</name>
    <name type="synonym">Dictyostelium lacteum</name>
    <dbReference type="NCBI Taxonomy" id="361077"/>
    <lineage>
        <taxon>Eukaryota</taxon>
        <taxon>Amoebozoa</taxon>
        <taxon>Evosea</taxon>
        <taxon>Eumycetozoa</taxon>
        <taxon>Dictyostelia</taxon>
        <taxon>Dictyosteliales</taxon>
        <taxon>Raperosteliaceae</taxon>
        <taxon>Tieghemostelium</taxon>
    </lineage>
</organism>
<reference evidence="2 3" key="1">
    <citation type="submission" date="2015-12" db="EMBL/GenBank/DDBJ databases">
        <title>Dictyostelia acquired genes for synthesis and detection of signals that induce cell-type specialization by lateral gene transfer from prokaryotes.</title>
        <authorList>
            <person name="Gloeckner G."/>
            <person name="Schaap P."/>
        </authorList>
    </citation>
    <scope>NUCLEOTIDE SEQUENCE [LARGE SCALE GENOMIC DNA]</scope>
    <source>
        <strain evidence="2 3">TK</strain>
    </source>
</reference>
<feature type="signal peptide" evidence="1">
    <location>
        <begin position="1"/>
        <end position="19"/>
    </location>
</feature>
<evidence type="ECO:0000256" key="1">
    <source>
        <dbReference type="SAM" id="SignalP"/>
    </source>
</evidence>
<accession>A0A151ZE79</accession>
<dbReference type="InParanoid" id="A0A151ZE79"/>
<evidence type="ECO:0000313" key="2">
    <source>
        <dbReference type="EMBL" id="KYQ92263.1"/>
    </source>
</evidence>
<dbReference type="Pfam" id="PF25544">
    <property type="entry name" value="Ependymin_amoebozoa"/>
    <property type="match status" value="1"/>
</dbReference>
<dbReference type="AlphaFoldDB" id="A0A151ZE79"/>
<proteinExistence type="predicted"/>
<keyword evidence="3" id="KW-1185">Reference proteome</keyword>
<sequence>MKYTQVLIFSLLVLGVCVAKDCQYDDAGLTAFVGIVGYDIAVSATEQESFVESSFTTIDYKGQRLFVAYEIVENGSIYRGQVVAFGQNQTEYYLSVDANNQTTCTEAALTYKIPTGLPWSNMTKGGYARIGKFDVATFILKEALTTSEVLYDDEGCAIVSINTENNNQSTPGVSISNYFDYDNGYNEAMFYLPSACSTPSQTMKYKRTNLPDQLLGNRFI</sequence>